<organism evidence="1 2">
    <name type="scientific">Patagioenas fasciata monilis</name>
    <dbReference type="NCBI Taxonomy" id="372326"/>
    <lineage>
        <taxon>Eukaryota</taxon>
        <taxon>Metazoa</taxon>
        <taxon>Chordata</taxon>
        <taxon>Craniata</taxon>
        <taxon>Vertebrata</taxon>
        <taxon>Euteleostomi</taxon>
        <taxon>Archelosauria</taxon>
        <taxon>Archosauria</taxon>
        <taxon>Dinosauria</taxon>
        <taxon>Saurischia</taxon>
        <taxon>Theropoda</taxon>
        <taxon>Coelurosauria</taxon>
        <taxon>Aves</taxon>
        <taxon>Neognathae</taxon>
        <taxon>Neoaves</taxon>
        <taxon>Columbimorphae</taxon>
        <taxon>Columbiformes</taxon>
        <taxon>Columbidae</taxon>
        <taxon>Patagioenas</taxon>
    </lineage>
</organism>
<proteinExistence type="predicted"/>
<accession>A0A1V4K4U5</accession>
<reference evidence="1 2" key="1">
    <citation type="submission" date="2016-02" db="EMBL/GenBank/DDBJ databases">
        <title>Band-tailed pigeon sequencing and assembly.</title>
        <authorList>
            <person name="Soares A.E."/>
            <person name="Novak B.J."/>
            <person name="Rice E.S."/>
            <person name="O'Connell B."/>
            <person name="Chang D."/>
            <person name="Weber S."/>
            <person name="Shapiro B."/>
        </authorList>
    </citation>
    <scope>NUCLEOTIDE SEQUENCE [LARGE SCALE GENOMIC DNA]</scope>
    <source>
        <strain evidence="1">BTP2013</strain>
        <tissue evidence="1">Blood</tissue>
    </source>
</reference>
<keyword evidence="2" id="KW-1185">Reference proteome</keyword>
<dbReference type="EMBL" id="LSYS01004468">
    <property type="protein sequence ID" value="OPJ79482.1"/>
    <property type="molecule type" value="Genomic_DNA"/>
</dbReference>
<dbReference type="Proteomes" id="UP000190648">
    <property type="component" value="Unassembled WGS sequence"/>
</dbReference>
<evidence type="ECO:0000313" key="2">
    <source>
        <dbReference type="Proteomes" id="UP000190648"/>
    </source>
</evidence>
<protein>
    <submittedName>
        <fullName evidence="1">Uncharacterized protein</fullName>
    </submittedName>
</protein>
<gene>
    <name evidence="1" type="ORF">AV530_001614</name>
</gene>
<sequence length="83" mass="9607">MGPAVLASPEGRCGEVDQMELPYLATGRFCALKCVPLNKRRIRDVTGENLRTLKKSCWIYKLSEYLFHKLPQQKSWRQHVGMK</sequence>
<evidence type="ECO:0000313" key="1">
    <source>
        <dbReference type="EMBL" id="OPJ79482.1"/>
    </source>
</evidence>
<dbReference type="AlphaFoldDB" id="A0A1V4K4U5"/>
<comment type="caution">
    <text evidence="1">The sequence shown here is derived from an EMBL/GenBank/DDBJ whole genome shotgun (WGS) entry which is preliminary data.</text>
</comment>
<name>A0A1V4K4U5_PATFA</name>